<dbReference type="PANTHER" id="PTHR36323:SF1">
    <property type="entry name" value="MYOTUBULARIN-LIKE PROTEIN"/>
    <property type="match status" value="1"/>
</dbReference>
<feature type="region of interest" description="Disordered" evidence="1">
    <location>
        <begin position="160"/>
        <end position="180"/>
    </location>
</feature>
<evidence type="ECO:0000313" key="2">
    <source>
        <dbReference type="EnsemblPlants" id="OB03G38110.1"/>
    </source>
</evidence>
<evidence type="ECO:0000313" key="3">
    <source>
        <dbReference type="Proteomes" id="UP000006038"/>
    </source>
</evidence>
<sequence length="206" mass="21907">MGAFHPPPRHQIKAPKPTWIILKVTPPPRDGAKKLAVAPAPAYSPLLLSPPVWQRAQDAKNSNADGGDPLPASPRIGCMGQVKGRPRRCSGARGGGRLAALGDSAHGGGKRLVEQLTLGLFRRWRGRGRTSSRACSKVRDARSCSSAMCTLDPPLPVVKRPAVNENDNSPTADRRSPGVGANSTRWICSNLSHPSNPVSEINLSLI</sequence>
<dbReference type="Gramene" id="OB03G38110.1">
    <property type="protein sequence ID" value="OB03G38110.1"/>
    <property type="gene ID" value="OB03G38110"/>
</dbReference>
<keyword evidence="3" id="KW-1185">Reference proteome</keyword>
<dbReference type="Proteomes" id="UP000006038">
    <property type="component" value="Chromosome 3"/>
</dbReference>
<feature type="region of interest" description="Disordered" evidence="1">
    <location>
        <begin position="56"/>
        <end position="92"/>
    </location>
</feature>
<evidence type="ECO:0000256" key="1">
    <source>
        <dbReference type="SAM" id="MobiDB-lite"/>
    </source>
</evidence>
<reference evidence="2" key="2">
    <citation type="submission" date="2013-04" db="UniProtKB">
        <authorList>
            <consortium name="EnsemblPlants"/>
        </authorList>
    </citation>
    <scope>IDENTIFICATION</scope>
</reference>
<dbReference type="OMA" id="NSTRWIC"/>
<accession>J3LRY5</accession>
<dbReference type="HOGENOM" id="CLU_093309_0_0_1"/>
<proteinExistence type="predicted"/>
<dbReference type="EnsemblPlants" id="OB03G38110.1">
    <property type="protein sequence ID" value="OB03G38110.1"/>
    <property type="gene ID" value="OB03G38110"/>
</dbReference>
<reference evidence="2" key="1">
    <citation type="journal article" date="2013" name="Nat. Commun.">
        <title>Whole-genome sequencing of Oryza brachyantha reveals mechanisms underlying Oryza genome evolution.</title>
        <authorList>
            <person name="Chen J."/>
            <person name="Huang Q."/>
            <person name="Gao D."/>
            <person name="Wang J."/>
            <person name="Lang Y."/>
            <person name="Liu T."/>
            <person name="Li B."/>
            <person name="Bai Z."/>
            <person name="Luis Goicoechea J."/>
            <person name="Liang C."/>
            <person name="Chen C."/>
            <person name="Zhang W."/>
            <person name="Sun S."/>
            <person name="Liao Y."/>
            <person name="Zhang X."/>
            <person name="Yang L."/>
            <person name="Song C."/>
            <person name="Wang M."/>
            <person name="Shi J."/>
            <person name="Liu G."/>
            <person name="Liu J."/>
            <person name="Zhou H."/>
            <person name="Zhou W."/>
            <person name="Yu Q."/>
            <person name="An N."/>
            <person name="Chen Y."/>
            <person name="Cai Q."/>
            <person name="Wang B."/>
            <person name="Liu B."/>
            <person name="Min J."/>
            <person name="Huang Y."/>
            <person name="Wu H."/>
            <person name="Li Z."/>
            <person name="Zhang Y."/>
            <person name="Yin Y."/>
            <person name="Song W."/>
            <person name="Jiang J."/>
            <person name="Jackson S.A."/>
            <person name="Wing R.A."/>
            <person name="Wang J."/>
            <person name="Chen M."/>
        </authorList>
    </citation>
    <scope>NUCLEOTIDE SEQUENCE [LARGE SCALE GENOMIC DNA]</scope>
    <source>
        <strain evidence="2">cv. IRGC 101232</strain>
    </source>
</reference>
<dbReference type="PANTHER" id="PTHR36323">
    <property type="entry name" value="MYOTUBULARIN-LIKE PROTEIN"/>
    <property type="match status" value="1"/>
</dbReference>
<name>J3LRY5_ORYBR</name>
<organism evidence="2">
    <name type="scientific">Oryza brachyantha</name>
    <name type="common">malo sina</name>
    <dbReference type="NCBI Taxonomy" id="4533"/>
    <lineage>
        <taxon>Eukaryota</taxon>
        <taxon>Viridiplantae</taxon>
        <taxon>Streptophyta</taxon>
        <taxon>Embryophyta</taxon>
        <taxon>Tracheophyta</taxon>
        <taxon>Spermatophyta</taxon>
        <taxon>Magnoliopsida</taxon>
        <taxon>Liliopsida</taxon>
        <taxon>Poales</taxon>
        <taxon>Poaceae</taxon>
        <taxon>BOP clade</taxon>
        <taxon>Oryzoideae</taxon>
        <taxon>Oryzeae</taxon>
        <taxon>Oryzinae</taxon>
        <taxon>Oryza</taxon>
    </lineage>
</organism>
<protein>
    <submittedName>
        <fullName evidence="2">Uncharacterized protein</fullName>
    </submittedName>
</protein>
<dbReference type="AlphaFoldDB" id="J3LRY5"/>